<dbReference type="EMBL" id="FWEV01000041">
    <property type="protein sequence ID" value="SLM28443.1"/>
    <property type="molecule type" value="Genomic_DNA"/>
</dbReference>
<evidence type="ECO:0000313" key="1">
    <source>
        <dbReference type="EMBL" id="SLM28443.1"/>
    </source>
</evidence>
<dbReference type="AlphaFoldDB" id="A0A1W1H7L4"/>
<keyword evidence="2" id="KW-1185">Reference proteome</keyword>
<dbReference type="Proteomes" id="UP000191931">
    <property type="component" value="Unassembled WGS sequence"/>
</dbReference>
<name>A0A1W1H7L4_9BACT</name>
<reference evidence="1 2" key="1">
    <citation type="submission" date="2017-03" db="EMBL/GenBank/DDBJ databases">
        <authorList>
            <person name="Afonso C.L."/>
            <person name="Miller P.J."/>
            <person name="Scott M.A."/>
            <person name="Spackman E."/>
            <person name="Goraichik I."/>
            <person name="Dimitrov K.M."/>
            <person name="Suarez D.L."/>
            <person name="Swayne D.E."/>
        </authorList>
    </citation>
    <scope>NUCLEOTIDE SEQUENCE [LARGE SCALE GENOMIC DNA]</scope>
    <source>
        <strain evidence="1">PRJEB14757</strain>
    </source>
</reference>
<evidence type="ECO:0000313" key="2">
    <source>
        <dbReference type="Proteomes" id="UP000191931"/>
    </source>
</evidence>
<accession>A0A1W1H7L4</accession>
<sequence length="86" mass="9441">MTIKKMNKVSIPSNRGSVSDYYRPIIAEHYDMSQSPLIGAVFLTQHQAGTHGLIDNVSQSPLIGAVFLTRNLKARTGFKEVGLNPL</sequence>
<proteinExistence type="predicted"/>
<organism evidence="1 2">
    <name type="scientific">Desulfamplus magnetovallimortis</name>
    <dbReference type="NCBI Taxonomy" id="1246637"/>
    <lineage>
        <taxon>Bacteria</taxon>
        <taxon>Pseudomonadati</taxon>
        <taxon>Thermodesulfobacteriota</taxon>
        <taxon>Desulfobacteria</taxon>
        <taxon>Desulfobacterales</taxon>
        <taxon>Desulfobacteraceae</taxon>
        <taxon>Desulfamplus</taxon>
    </lineage>
</organism>
<gene>
    <name evidence="1" type="ORF">MTBBW1_1350006</name>
</gene>
<protein>
    <submittedName>
        <fullName evidence="1">Uncharacterized protein</fullName>
    </submittedName>
</protein>